<dbReference type="InterPro" id="IPR000719">
    <property type="entry name" value="Prot_kinase_dom"/>
</dbReference>
<dbReference type="Gene3D" id="3.60.15.10">
    <property type="entry name" value="Ribonuclease Z/Hydroxyacylglutathione hydrolase-like"/>
    <property type="match status" value="2"/>
</dbReference>
<dbReference type="GO" id="GO:0005524">
    <property type="term" value="F:ATP binding"/>
    <property type="evidence" value="ECO:0007669"/>
    <property type="project" value="UniProtKB-UniRule"/>
</dbReference>
<accession>A0A3M6UKT8</accession>
<dbReference type="PROSITE" id="PS00108">
    <property type="entry name" value="PROTEIN_KINASE_ST"/>
    <property type="match status" value="1"/>
</dbReference>
<evidence type="ECO:0000256" key="2">
    <source>
        <dbReference type="ARBA" id="ARBA00022840"/>
    </source>
</evidence>
<dbReference type="PANTHER" id="PTHR44329:SF261">
    <property type="entry name" value="ZINC FINGER CONTAINING PROTEIN KINASE-RELATED"/>
    <property type="match status" value="1"/>
</dbReference>
<keyword evidence="2 3" id="KW-0067">ATP-binding</keyword>
<dbReference type="Pfam" id="PF23023">
    <property type="entry name" value="Anti-Pycsar_Apyc1"/>
    <property type="match status" value="1"/>
</dbReference>
<dbReference type="InterPro" id="IPR017441">
    <property type="entry name" value="Protein_kinase_ATP_BS"/>
</dbReference>
<evidence type="ECO:0000256" key="3">
    <source>
        <dbReference type="PROSITE-ProRule" id="PRU10141"/>
    </source>
</evidence>
<dbReference type="Pfam" id="PF00069">
    <property type="entry name" value="Pkinase"/>
    <property type="match status" value="1"/>
</dbReference>
<comment type="caution">
    <text evidence="5">The sequence shown here is derived from an EMBL/GenBank/DDBJ whole genome shotgun (WGS) entry which is preliminary data.</text>
</comment>
<keyword evidence="1 3" id="KW-0547">Nucleotide-binding</keyword>
<dbReference type="EMBL" id="RCHS01001288">
    <property type="protein sequence ID" value="RMX54293.1"/>
    <property type="molecule type" value="Genomic_DNA"/>
</dbReference>
<feature type="binding site" evidence="3">
    <location>
        <position position="1502"/>
    </location>
    <ligand>
        <name>ATP</name>
        <dbReference type="ChEBI" id="CHEBI:30616"/>
    </ligand>
</feature>
<gene>
    <name evidence="5" type="ORF">pdam_00011974</name>
</gene>
<evidence type="ECO:0000256" key="1">
    <source>
        <dbReference type="ARBA" id="ARBA00022741"/>
    </source>
</evidence>
<dbReference type="PROSITE" id="PS00107">
    <property type="entry name" value="PROTEIN_KINASE_ATP"/>
    <property type="match status" value="1"/>
</dbReference>
<evidence type="ECO:0000313" key="5">
    <source>
        <dbReference type="EMBL" id="RMX54293.1"/>
    </source>
</evidence>
<protein>
    <recommendedName>
        <fullName evidence="4">Protein kinase domain-containing protein</fullName>
    </recommendedName>
</protein>
<dbReference type="SUPFAM" id="SSF56281">
    <property type="entry name" value="Metallo-hydrolase/oxidoreductase"/>
    <property type="match status" value="2"/>
</dbReference>
<dbReference type="Gene3D" id="3.30.200.20">
    <property type="entry name" value="Phosphorylase Kinase, domain 1"/>
    <property type="match status" value="1"/>
</dbReference>
<dbReference type="InterPro" id="IPR036866">
    <property type="entry name" value="RibonucZ/Hydroxyglut_hydro"/>
</dbReference>
<dbReference type="GO" id="GO:0004674">
    <property type="term" value="F:protein serine/threonine kinase activity"/>
    <property type="evidence" value="ECO:0007669"/>
    <property type="project" value="TreeGrafter"/>
</dbReference>
<keyword evidence="6" id="KW-1185">Reference proteome</keyword>
<dbReference type="InterPro" id="IPR008271">
    <property type="entry name" value="Ser/Thr_kinase_AS"/>
</dbReference>
<name>A0A3M6UKT8_POCDA</name>
<evidence type="ECO:0000259" key="4">
    <source>
        <dbReference type="PROSITE" id="PS50011"/>
    </source>
</evidence>
<sequence>MEKQKSDVRLLLSEELEAIRSKIVKGELVLFVGEQVSTLVSTDKHDPSLDDWWQILNNSEKGTNALLDLEDKFLRDLQQAPSRVHNALRNVGKFPLIITTNMDELLERFLWKTGNGGEKLRLDQISCLSQSWPDLRRDLIIKCFGDCGFNVRALPSSKKYFEDFCTTLEGPEVELMQQIFNERSVLFLGCDPERPEYKNFFQKFAVNAKFKHYKFESYQDSDLHENGNLLTLKANIQPWEFVQFLSTGTIQAEIQPGQVYERSYLRTQREEYLKQQLALEIKASEIIFHTINITNALSPDEYFEKISRPTIQDIFAKDPFGVYSEEKVQRTLDAMKGRRDNLIKLITESKTSVTALFFYHGVKNEIGGWKQVEKVPPPSDKEKEKILQKCKISISKYAKAVLLCKSFMRSNSTLEILIVGDEETYQVQEVEKETFALIRLRGGTDEAICYAETASSPEDRKFAAQLININGDEVLNKRKVYERSRANAWNNEDSILKLATAIMKENAQMKEKFNIDAIEAKHPKIVKVLECISIQNQLAIVMEFMAGGNLKAYLEKNHGTGQGKDFAVRFLEDIGSAIEHLHSLNIMHRDVKPENIFLSADHTVLKLGDFGLARATEGTRQTKTQIGSYRYMAPEVVSSGGHYSKKADVHSFGLCLIEVLSGKEVFDNILQHETVFNKKMAGENPTIPGISVEEFGEELALKLKKIMVECLKPEKSRPEMHFVLNILRGKISTRKNSVELYCVGTGTGTTAVLHGQPSSSAIVFHKGKPLLMADVGAGVVKACRERLAYNEFPRNVFITHNHLDHAGELPLLFVFESKRRYLAGEPRLRVLSGPEVQQKLKTHRLDEMLSLYTPEQVADWLACEQDGSPTYLDDDKQFFIKTYKTLHSEICYGFVLYFKEEPILGYCVDSGFREDVFEFFFQASTVIVDARDKGTEEHASFAEVVEYVQRIQPSDTKVYITGYGVDAEYPEEGLTGVEQLRADQYITLWDEETSGRVGPILVDAHFLGNIDEAPSRVHNALRNVGKFPLIITTNMDDLLERFIWKSGKGGETMQLDQISSLSQKWPHLQEDLIIKCLGDNDVTARTLSRRMKYFEGFCNTLESPEVQMMQQIFNERSVLFLGCDPERPEYKNFFEKFAVHSKMKHYTFETSNDSDIDKKGNLLTLKANIQLWEFVQFLSTGEIIEEIKEGKKYERSYLRIQREDYLRQQLALENMASEIIFHTMSITNALSPDEYYEQISLPTIQDIFSKNPFGVYSFEKVRWTLDAMKARRDNLIRLTTESSTKVTALFFYHGVKKEIEAWRTLECSSPSSEEVKQKILQHCKISISKYAKAIRLCKSFMRSNSSLEILIVGDENFCHQQETEKETFALLRLKGGTDEAICYAETASFPDDRKFANYLIKINGFEVFNKRKVYERSRANAWSNEDSILKLATAVMRESSELREKFGIVAIETEDLEALETLTRVSQRVISKLDPGYLDPLGEGSFGQVFRAKKGGRDVAVKILKNIESRKQIEDFEREVDTLRLARIVTWRLKWSPLEDVIPRELMFIVLPSSSAIVFHEGKPLLLADVGAGVLKACRERLAHNEFPRNVFITNNHLDHAGELPLLFLFESERRHLAGEPRLRVLSGPEVQHKLKTCRLDEMLHLYTLEQIADWVVCQQEGDPTYLDDEKQFSMKIHKTLHSGICYGFVLFFKEKPVLGYCVDSGFKEDVFDFFFQATTVIVGARSNAPKEHASVGIVIRGFLADYILH</sequence>
<dbReference type="InterPro" id="IPR051681">
    <property type="entry name" value="Ser/Thr_Kinases-Pseudokinases"/>
</dbReference>
<dbReference type="Gene3D" id="1.10.510.10">
    <property type="entry name" value="Transferase(Phosphotransferase) domain 1"/>
    <property type="match status" value="1"/>
</dbReference>
<evidence type="ECO:0000313" key="6">
    <source>
        <dbReference type="Proteomes" id="UP000275408"/>
    </source>
</evidence>
<proteinExistence type="predicted"/>
<dbReference type="PANTHER" id="PTHR44329">
    <property type="entry name" value="SERINE/THREONINE-PROTEIN KINASE TNNI3K-RELATED"/>
    <property type="match status" value="1"/>
</dbReference>
<dbReference type="Pfam" id="PF13289">
    <property type="entry name" value="SIR2_2"/>
    <property type="match status" value="2"/>
</dbReference>
<dbReference type="SUPFAM" id="SSF56112">
    <property type="entry name" value="Protein kinase-like (PK-like)"/>
    <property type="match status" value="2"/>
</dbReference>
<dbReference type="Proteomes" id="UP000275408">
    <property type="component" value="Unassembled WGS sequence"/>
</dbReference>
<dbReference type="STRING" id="46731.A0A3M6UKT8"/>
<dbReference type="PROSITE" id="PS50011">
    <property type="entry name" value="PROTEIN_KINASE_DOM"/>
    <property type="match status" value="1"/>
</dbReference>
<organism evidence="5 6">
    <name type="scientific">Pocillopora damicornis</name>
    <name type="common">Cauliflower coral</name>
    <name type="synonym">Millepora damicornis</name>
    <dbReference type="NCBI Taxonomy" id="46731"/>
    <lineage>
        <taxon>Eukaryota</taxon>
        <taxon>Metazoa</taxon>
        <taxon>Cnidaria</taxon>
        <taxon>Anthozoa</taxon>
        <taxon>Hexacorallia</taxon>
        <taxon>Scleractinia</taxon>
        <taxon>Astrocoeniina</taxon>
        <taxon>Pocilloporidae</taxon>
        <taxon>Pocillopora</taxon>
    </lineage>
</organism>
<dbReference type="OrthoDB" id="4062651at2759"/>
<reference evidence="5 6" key="1">
    <citation type="journal article" date="2018" name="Sci. Rep.">
        <title>Comparative analysis of the Pocillopora damicornis genome highlights role of immune system in coral evolution.</title>
        <authorList>
            <person name="Cunning R."/>
            <person name="Bay R.A."/>
            <person name="Gillette P."/>
            <person name="Baker A.C."/>
            <person name="Traylor-Knowles N."/>
        </authorList>
    </citation>
    <scope>NUCLEOTIDE SEQUENCE [LARGE SCALE GENOMIC DNA]</scope>
    <source>
        <strain evidence="5">RSMAS</strain>
        <tissue evidence="5">Whole animal</tissue>
    </source>
</reference>
<dbReference type="InterPro" id="IPR011009">
    <property type="entry name" value="Kinase-like_dom_sf"/>
</dbReference>
<feature type="domain" description="Protein kinase" evidence="4">
    <location>
        <begin position="435"/>
        <end position="731"/>
    </location>
</feature>
<dbReference type="SMART" id="SM00220">
    <property type="entry name" value="S_TKc"/>
    <property type="match status" value="1"/>
</dbReference>